<dbReference type="PANTHER" id="PTHR46844">
    <property type="entry name" value="SLR5058 PROTEIN"/>
    <property type="match status" value="1"/>
</dbReference>
<dbReference type="SMART" id="SM00114">
    <property type="entry name" value="CARD"/>
    <property type="match status" value="1"/>
</dbReference>
<dbReference type="InterPro" id="IPR003593">
    <property type="entry name" value="AAA+_ATPase"/>
</dbReference>
<keyword evidence="2" id="KW-0963">Cytoplasm</keyword>
<dbReference type="OMA" id="ECARDFR"/>
<dbReference type="EMBL" id="KB304887">
    <property type="protein sequence ID" value="ELU01609.1"/>
    <property type="molecule type" value="Genomic_DNA"/>
</dbReference>
<dbReference type="SUPFAM" id="SSF52540">
    <property type="entry name" value="P-loop containing nucleoside triphosphate hydrolases"/>
    <property type="match status" value="1"/>
</dbReference>
<dbReference type="GO" id="GO:0045087">
    <property type="term" value="P:innate immune response"/>
    <property type="evidence" value="ECO:0007669"/>
    <property type="project" value="UniProtKB-KW"/>
</dbReference>
<evidence type="ECO:0000313" key="10">
    <source>
        <dbReference type="EnsemblMetazoa" id="CapteP213912"/>
    </source>
</evidence>
<dbReference type="PROSITE" id="PS50837">
    <property type="entry name" value="NACHT"/>
    <property type="match status" value="1"/>
</dbReference>
<dbReference type="InterPro" id="IPR001315">
    <property type="entry name" value="CARD"/>
</dbReference>
<keyword evidence="5" id="KW-0067">ATP-binding</keyword>
<comment type="subcellular location">
    <subcellularLocation>
        <location evidence="1">Cytoplasm</location>
    </subcellularLocation>
</comment>
<dbReference type="GO" id="GO:0042981">
    <property type="term" value="P:regulation of apoptotic process"/>
    <property type="evidence" value="ECO:0007669"/>
    <property type="project" value="InterPro"/>
</dbReference>
<dbReference type="SUPFAM" id="SSF52047">
    <property type="entry name" value="RNI-like"/>
    <property type="match status" value="1"/>
</dbReference>
<evidence type="ECO:0000259" key="8">
    <source>
        <dbReference type="PROSITE" id="PS50837"/>
    </source>
</evidence>
<feature type="domain" description="CARD" evidence="7">
    <location>
        <begin position="1"/>
        <end position="91"/>
    </location>
</feature>
<evidence type="ECO:0000256" key="4">
    <source>
        <dbReference type="ARBA" id="ARBA00022741"/>
    </source>
</evidence>
<evidence type="ECO:0000256" key="1">
    <source>
        <dbReference type="ARBA" id="ARBA00004496"/>
    </source>
</evidence>
<reference evidence="9 11" key="2">
    <citation type="journal article" date="2013" name="Nature">
        <title>Insights into bilaterian evolution from three spiralian genomes.</title>
        <authorList>
            <person name="Simakov O."/>
            <person name="Marletaz F."/>
            <person name="Cho S.J."/>
            <person name="Edsinger-Gonzales E."/>
            <person name="Havlak P."/>
            <person name="Hellsten U."/>
            <person name="Kuo D.H."/>
            <person name="Larsson T."/>
            <person name="Lv J."/>
            <person name="Arendt D."/>
            <person name="Savage R."/>
            <person name="Osoegawa K."/>
            <person name="de Jong P."/>
            <person name="Grimwood J."/>
            <person name="Chapman J.A."/>
            <person name="Shapiro H."/>
            <person name="Aerts A."/>
            <person name="Otillar R.P."/>
            <person name="Terry A.Y."/>
            <person name="Boore J.L."/>
            <person name="Grigoriev I.V."/>
            <person name="Lindberg D.R."/>
            <person name="Seaver E.C."/>
            <person name="Weisblat D.A."/>
            <person name="Putnam N.H."/>
            <person name="Rokhsar D.S."/>
        </authorList>
    </citation>
    <scope>NUCLEOTIDE SEQUENCE</scope>
    <source>
        <strain evidence="9 11">I ESC-2004</strain>
    </source>
</reference>
<dbReference type="InterPro" id="IPR032675">
    <property type="entry name" value="LRR_dom_sf"/>
</dbReference>
<protein>
    <recommendedName>
        <fullName evidence="12">CARD domain-containing protein</fullName>
    </recommendedName>
</protein>
<dbReference type="HOGENOM" id="CLU_009460_2_1_1"/>
<evidence type="ECO:0000256" key="2">
    <source>
        <dbReference type="ARBA" id="ARBA00022490"/>
    </source>
</evidence>
<gene>
    <name evidence="9" type="ORF">CAPTEDRAFT_213912</name>
</gene>
<dbReference type="InterPro" id="IPR007111">
    <property type="entry name" value="NACHT_NTPase"/>
</dbReference>
<dbReference type="InterPro" id="IPR027417">
    <property type="entry name" value="P-loop_NTPase"/>
</dbReference>
<keyword evidence="6" id="KW-0391">Immunity</keyword>
<dbReference type="GO" id="GO:0005737">
    <property type="term" value="C:cytoplasm"/>
    <property type="evidence" value="ECO:0007669"/>
    <property type="project" value="UniProtKB-SubCell"/>
</dbReference>
<dbReference type="EMBL" id="AMQN01009182">
    <property type="status" value="NOT_ANNOTATED_CDS"/>
    <property type="molecule type" value="Genomic_DNA"/>
</dbReference>
<dbReference type="Gene3D" id="3.40.50.300">
    <property type="entry name" value="P-loop containing nucleotide triphosphate hydrolases"/>
    <property type="match status" value="1"/>
</dbReference>
<dbReference type="GO" id="GO:0005524">
    <property type="term" value="F:ATP binding"/>
    <property type="evidence" value="ECO:0007669"/>
    <property type="project" value="UniProtKB-KW"/>
</dbReference>
<dbReference type="EnsemblMetazoa" id="CapteT213912">
    <property type="protein sequence ID" value="CapteP213912"/>
    <property type="gene ID" value="CapteG213912"/>
</dbReference>
<dbReference type="InterPro" id="IPR011029">
    <property type="entry name" value="DEATH-like_dom_sf"/>
</dbReference>
<dbReference type="STRING" id="283909.R7U6I8"/>
<dbReference type="Pfam" id="PF05729">
    <property type="entry name" value="NACHT"/>
    <property type="match status" value="1"/>
</dbReference>
<feature type="domain" description="NACHT" evidence="8">
    <location>
        <begin position="165"/>
        <end position="284"/>
    </location>
</feature>
<dbReference type="CDD" id="cd01671">
    <property type="entry name" value="CARD"/>
    <property type="match status" value="1"/>
</dbReference>
<dbReference type="SUPFAM" id="SSF47986">
    <property type="entry name" value="DEATH domain"/>
    <property type="match status" value="1"/>
</dbReference>
<evidence type="ECO:0000259" key="7">
    <source>
        <dbReference type="PROSITE" id="PS50209"/>
    </source>
</evidence>
<keyword evidence="4" id="KW-0547">Nucleotide-binding</keyword>
<proteinExistence type="predicted"/>
<dbReference type="SMART" id="SM00382">
    <property type="entry name" value="AAA"/>
    <property type="match status" value="1"/>
</dbReference>
<dbReference type="PROSITE" id="PS50209">
    <property type="entry name" value="CARD"/>
    <property type="match status" value="1"/>
</dbReference>
<sequence>MEERHKTLLIKNLVKFTNDLDPKDVYDELLEGGVITQEDTERINHLVTRKERVRELLMGVLVRKGPEAFPVFRDALKSKYCHLYDLLTEGMCATDSTLDTVKSEIRDHYKDRLRSIHPMQWLPAKPLTLKDVYVKRALIKINKGEKTKIDIDQLFAPNEDEEPPKRVLVEGDPGIGKSTLCHKLAYEWSQNSCSDQCGGHSFDLVIYLHAEHLQSQQTIEAAIMTHLLSQDCDISSNSLKQVLKTSSVLLIVDAYDEAYKENVLLDQIIEKKRLRNSTLLLTSRKNFLRDKLTYFDCQLFLDVYDEPQQLEHVMKLAKHENFPVAQFDLLLTNEDIRGLYDNPLNLTLLCLLHTEESCSLGSRTELYSAMHELILSKAGSRMKLSIDDMEQQIMRPFYQVVFDAYPKSVIQEEQLKNISCGLERILQVGYLIKDVTISRLQEKTRFRFTHMTFMEFLAAKHLAEVTNQERRTWLQNSLTFAMTTHSSIGLQVRFNANFAPDENVATFLFGLLEGNLEALVQMTTTIMDCTQFSLHNPMFKTNLCNESHKMFRFICELHKLNPGLQDVVIKRCPSKISLGDNCSAKCLKGMVIICSLQNLKPRSIYLDVNHICYYPVNHIILLRELLKCKSIDSIEFEPEDNRQLKHFLEALRIGESDSVQHLKITKFHSYKELPPREIPFGDELRGIHLKGFDKLSTRRYLEAVSKKSLTALTVQDCDLDDRCMQIMSRQMLNHRLENVSLLGNSNHMGRLLSRLAHLPNLRSLEICLTEMNQFESEQFEKILKKNTLQKLAFHNCGFFVDLYKLVSSNFSKMTSLRELEMRDSGDGCYYNFPPMHPILLGIHHLSLQAIRLHYFLRDASLLALTTAIPSWPQLQELHIVHDPSTFTFTRPDDPEQFRYELTEATVQSLIRAITKCHRLKTLLLKGVKIQDGLVPDLCKMTDSLLQLNTFQLLFQYDETLTVDGFESMRAKFVQNRGKLPWTCEHKKLPVKRGN</sequence>
<dbReference type="PANTHER" id="PTHR46844:SF1">
    <property type="entry name" value="SLR5058 PROTEIN"/>
    <property type="match status" value="1"/>
</dbReference>
<dbReference type="Proteomes" id="UP000014760">
    <property type="component" value="Unassembled WGS sequence"/>
</dbReference>
<reference evidence="10" key="3">
    <citation type="submission" date="2015-06" db="UniProtKB">
        <authorList>
            <consortium name="EnsemblMetazoa"/>
        </authorList>
    </citation>
    <scope>IDENTIFICATION</scope>
</reference>
<organism evidence="9">
    <name type="scientific">Capitella teleta</name>
    <name type="common">Polychaete worm</name>
    <dbReference type="NCBI Taxonomy" id="283909"/>
    <lineage>
        <taxon>Eukaryota</taxon>
        <taxon>Metazoa</taxon>
        <taxon>Spiralia</taxon>
        <taxon>Lophotrochozoa</taxon>
        <taxon>Annelida</taxon>
        <taxon>Polychaeta</taxon>
        <taxon>Sedentaria</taxon>
        <taxon>Scolecida</taxon>
        <taxon>Capitellidae</taxon>
        <taxon>Capitella</taxon>
    </lineage>
</organism>
<evidence type="ECO:0000256" key="5">
    <source>
        <dbReference type="ARBA" id="ARBA00022840"/>
    </source>
</evidence>
<accession>R7U6I8</accession>
<keyword evidence="11" id="KW-1185">Reference proteome</keyword>
<dbReference type="Gene3D" id="1.10.533.10">
    <property type="entry name" value="Death Domain, Fas"/>
    <property type="match status" value="1"/>
</dbReference>
<evidence type="ECO:0000256" key="3">
    <source>
        <dbReference type="ARBA" id="ARBA00022588"/>
    </source>
</evidence>
<dbReference type="Pfam" id="PF00619">
    <property type="entry name" value="CARD"/>
    <property type="match status" value="1"/>
</dbReference>
<reference evidence="11" key="1">
    <citation type="submission" date="2012-12" db="EMBL/GenBank/DDBJ databases">
        <authorList>
            <person name="Hellsten U."/>
            <person name="Grimwood J."/>
            <person name="Chapman J.A."/>
            <person name="Shapiro H."/>
            <person name="Aerts A."/>
            <person name="Otillar R.P."/>
            <person name="Terry A.Y."/>
            <person name="Boore J.L."/>
            <person name="Simakov O."/>
            <person name="Marletaz F."/>
            <person name="Cho S.-J."/>
            <person name="Edsinger-Gonzales E."/>
            <person name="Havlak P."/>
            <person name="Kuo D.-H."/>
            <person name="Larsson T."/>
            <person name="Lv J."/>
            <person name="Arendt D."/>
            <person name="Savage R."/>
            <person name="Osoegawa K."/>
            <person name="de Jong P."/>
            <person name="Lindberg D.R."/>
            <person name="Seaver E.C."/>
            <person name="Weisblat D.A."/>
            <person name="Putnam N.H."/>
            <person name="Grigoriev I.V."/>
            <person name="Rokhsar D.S."/>
        </authorList>
    </citation>
    <scope>NUCLEOTIDE SEQUENCE</scope>
    <source>
        <strain evidence="11">I ESC-2004</strain>
    </source>
</reference>
<dbReference type="AlphaFoldDB" id="R7U6I8"/>
<name>R7U6I8_CAPTE</name>
<keyword evidence="3" id="KW-0399">Innate immunity</keyword>
<dbReference type="OrthoDB" id="10003677at2759"/>
<evidence type="ECO:0000313" key="9">
    <source>
        <dbReference type="EMBL" id="ELU01609.1"/>
    </source>
</evidence>
<dbReference type="Gene3D" id="3.80.10.10">
    <property type="entry name" value="Ribonuclease Inhibitor"/>
    <property type="match status" value="1"/>
</dbReference>
<evidence type="ECO:0000313" key="11">
    <source>
        <dbReference type="Proteomes" id="UP000014760"/>
    </source>
</evidence>
<evidence type="ECO:0000256" key="6">
    <source>
        <dbReference type="ARBA" id="ARBA00022859"/>
    </source>
</evidence>
<evidence type="ECO:0008006" key="12">
    <source>
        <dbReference type="Google" id="ProtNLM"/>
    </source>
</evidence>